<dbReference type="InterPro" id="IPR016032">
    <property type="entry name" value="Sig_transdc_resp-reg_C-effctor"/>
</dbReference>
<keyword evidence="10" id="KW-1185">Reference proteome</keyword>
<evidence type="ECO:0000313" key="9">
    <source>
        <dbReference type="EMBL" id="MEE2061778.1"/>
    </source>
</evidence>
<evidence type="ECO:0000256" key="5">
    <source>
        <dbReference type="PROSITE-ProRule" id="PRU00169"/>
    </source>
</evidence>
<dbReference type="Pfam" id="PF00486">
    <property type="entry name" value="Trans_reg_C"/>
    <property type="match status" value="1"/>
</dbReference>
<keyword evidence="1" id="KW-0597">Phosphoprotein</keyword>
<sequence length="240" mass="25580">MTRSTTTGSGPFGRNRPPSTVVLCESDPQIAASLIDATEHLGVRIRWCRDGASALYEVGAVPPTVLILADRIDGVVTTGRVIATVREHTHVPILVGADSADRSRAQQCLHAGGSAVITRPYDSAVVTAFLGLAAPSPTAAIVVAGPITVHSHRREVRLHGREVVLTPREFDLLMFLIDQCGTVVAADEIASVVWGQPTATNTVAVHVKRLRDKLGDDPDHGQLIRTVRGRGYRLAPSLCP</sequence>
<dbReference type="EMBL" id="JAUTXY010000022">
    <property type="protein sequence ID" value="MEE2061778.1"/>
    <property type="molecule type" value="Genomic_DNA"/>
</dbReference>
<organism evidence="9 10">
    <name type="scientific">Rhodococcus artemisiae</name>
    <dbReference type="NCBI Taxonomy" id="714159"/>
    <lineage>
        <taxon>Bacteria</taxon>
        <taxon>Bacillati</taxon>
        <taxon>Actinomycetota</taxon>
        <taxon>Actinomycetes</taxon>
        <taxon>Mycobacteriales</taxon>
        <taxon>Nocardiaceae</taxon>
        <taxon>Rhodococcus</taxon>
    </lineage>
</organism>
<comment type="caution">
    <text evidence="9">The sequence shown here is derived from an EMBL/GenBank/DDBJ whole genome shotgun (WGS) entry which is preliminary data.</text>
</comment>
<accession>A0ABU7LJQ9</accession>
<gene>
    <name evidence="9" type="ORF">Q7514_30065</name>
</gene>
<dbReference type="SMART" id="SM00862">
    <property type="entry name" value="Trans_reg_C"/>
    <property type="match status" value="1"/>
</dbReference>
<dbReference type="Gene3D" id="1.10.10.10">
    <property type="entry name" value="Winged helix-like DNA-binding domain superfamily/Winged helix DNA-binding domain"/>
    <property type="match status" value="1"/>
</dbReference>
<evidence type="ECO:0000313" key="10">
    <source>
        <dbReference type="Proteomes" id="UP001336020"/>
    </source>
</evidence>
<dbReference type="InterPro" id="IPR039420">
    <property type="entry name" value="WalR-like"/>
</dbReference>
<dbReference type="SUPFAM" id="SSF46894">
    <property type="entry name" value="C-terminal effector domain of the bipartite response regulators"/>
    <property type="match status" value="1"/>
</dbReference>
<dbReference type="CDD" id="cd00383">
    <property type="entry name" value="trans_reg_C"/>
    <property type="match status" value="1"/>
</dbReference>
<feature type="DNA-binding region" description="OmpR/PhoB-type" evidence="6">
    <location>
        <begin position="139"/>
        <end position="236"/>
    </location>
</feature>
<dbReference type="InterPro" id="IPR001867">
    <property type="entry name" value="OmpR/PhoB-type_DNA-bd"/>
</dbReference>
<keyword evidence="4" id="KW-0804">Transcription</keyword>
<evidence type="ECO:0000256" key="1">
    <source>
        <dbReference type="ARBA" id="ARBA00022553"/>
    </source>
</evidence>
<dbReference type="SUPFAM" id="SSF52172">
    <property type="entry name" value="CheY-like"/>
    <property type="match status" value="1"/>
</dbReference>
<evidence type="ECO:0000256" key="6">
    <source>
        <dbReference type="PROSITE-ProRule" id="PRU01091"/>
    </source>
</evidence>
<dbReference type="InterPro" id="IPR011006">
    <property type="entry name" value="CheY-like_superfamily"/>
</dbReference>
<dbReference type="Proteomes" id="UP001336020">
    <property type="component" value="Unassembled WGS sequence"/>
</dbReference>
<dbReference type="PANTHER" id="PTHR48111:SF4">
    <property type="entry name" value="DNA-BINDING DUAL TRANSCRIPTIONAL REGULATOR OMPR"/>
    <property type="match status" value="1"/>
</dbReference>
<evidence type="ECO:0000259" key="7">
    <source>
        <dbReference type="PROSITE" id="PS50110"/>
    </source>
</evidence>
<dbReference type="RefSeq" id="WP_330136981.1">
    <property type="nucleotide sequence ID" value="NZ_JAUTXY010000022.1"/>
</dbReference>
<dbReference type="InterPro" id="IPR001789">
    <property type="entry name" value="Sig_transdc_resp-reg_receiver"/>
</dbReference>
<feature type="domain" description="Response regulatory" evidence="7">
    <location>
        <begin position="20"/>
        <end position="134"/>
    </location>
</feature>
<dbReference type="Gene3D" id="3.40.50.2300">
    <property type="match status" value="1"/>
</dbReference>
<proteinExistence type="predicted"/>
<keyword evidence="2" id="KW-0805">Transcription regulation</keyword>
<evidence type="ECO:0000256" key="4">
    <source>
        <dbReference type="ARBA" id="ARBA00023163"/>
    </source>
</evidence>
<reference evidence="9 10" key="1">
    <citation type="submission" date="2023-07" db="EMBL/GenBank/DDBJ databases">
        <authorList>
            <person name="Girao M."/>
            <person name="Carvalho M.F."/>
        </authorList>
    </citation>
    <scope>NUCLEOTIDE SEQUENCE [LARGE SCALE GENOMIC DNA]</scope>
    <source>
        <strain evidence="9 10">YIM65754</strain>
    </source>
</reference>
<dbReference type="PROSITE" id="PS50110">
    <property type="entry name" value="RESPONSE_REGULATORY"/>
    <property type="match status" value="1"/>
</dbReference>
<protein>
    <submittedName>
        <fullName evidence="9">Response regulator transcription factor</fullName>
    </submittedName>
</protein>
<feature type="domain" description="OmpR/PhoB-type" evidence="8">
    <location>
        <begin position="139"/>
        <end position="236"/>
    </location>
</feature>
<evidence type="ECO:0000259" key="8">
    <source>
        <dbReference type="PROSITE" id="PS51755"/>
    </source>
</evidence>
<keyword evidence="3 6" id="KW-0238">DNA-binding</keyword>
<dbReference type="PANTHER" id="PTHR48111">
    <property type="entry name" value="REGULATOR OF RPOS"/>
    <property type="match status" value="1"/>
</dbReference>
<dbReference type="InterPro" id="IPR036388">
    <property type="entry name" value="WH-like_DNA-bd_sf"/>
</dbReference>
<comment type="caution">
    <text evidence="5">Lacks conserved residue(s) required for the propagation of feature annotation.</text>
</comment>
<dbReference type="PROSITE" id="PS51755">
    <property type="entry name" value="OMPR_PHOB"/>
    <property type="match status" value="1"/>
</dbReference>
<evidence type="ECO:0000256" key="2">
    <source>
        <dbReference type="ARBA" id="ARBA00023015"/>
    </source>
</evidence>
<name>A0ABU7LJQ9_9NOCA</name>
<evidence type="ECO:0000256" key="3">
    <source>
        <dbReference type="ARBA" id="ARBA00023125"/>
    </source>
</evidence>